<dbReference type="NCBIfam" id="TIGR01509">
    <property type="entry name" value="HAD-SF-IA-v3"/>
    <property type="match status" value="1"/>
</dbReference>
<dbReference type="InterPro" id="IPR051600">
    <property type="entry name" value="Beta-PGM-like"/>
</dbReference>
<keyword evidence="2" id="KW-0479">Metal-binding</keyword>
<dbReference type="InterPro" id="IPR023198">
    <property type="entry name" value="PGP-like_dom2"/>
</dbReference>
<organism evidence="5 6">
    <name type="scientific">Hibiscus sabdariffa</name>
    <name type="common">roselle</name>
    <dbReference type="NCBI Taxonomy" id="183260"/>
    <lineage>
        <taxon>Eukaryota</taxon>
        <taxon>Viridiplantae</taxon>
        <taxon>Streptophyta</taxon>
        <taxon>Embryophyta</taxon>
        <taxon>Tracheophyta</taxon>
        <taxon>Spermatophyta</taxon>
        <taxon>Magnoliopsida</taxon>
        <taxon>eudicotyledons</taxon>
        <taxon>Gunneridae</taxon>
        <taxon>Pentapetalae</taxon>
        <taxon>rosids</taxon>
        <taxon>malvids</taxon>
        <taxon>Malvales</taxon>
        <taxon>Malvaceae</taxon>
        <taxon>Malvoideae</taxon>
        <taxon>Hibiscus</taxon>
    </lineage>
</organism>
<keyword evidence="3" id="KW-0460">Magnesium</keyword>
<evidence type="ECO:0000256" key="4">
    <source>
        <dbReference type="SAM" id="Phobius"/>
    </source>
</evidence>
<dbReference type="PANTHER" id="PTHR46193:SF9">
    <property type="entry name" value="HALOACID DEHALOGENASE-LIKE HYDROLASE DOMAIN-CONTAINING PROTEIN SGPP"/>
    <property type="match status" value="1"/>
</dbReference>
<dbReference type="CDD" id="cd07505">
    <property type="entry name" value="HAD_BPGM-like"/>
    <property type="match status" value="1"/>
</dbReference>
<keyword evidence="6" id="KW-1185">Reference proteome</keyword>
<dbReference type="Proteomes" id="UP001396334">
    <property type="component" value="Unassembled WGS sequence"/>
</dbReference>
<dbReference type="SFLD" id="SFLDS00003">
    <property type="entry name" value="Haloacid_Dehalogenase"/>
    <property type="match status" value="1"/>
</dbReference>
<dbReference type="InterPro" id="IPR041492">
    <property type="entry name" value="HAD_2"/>
</dbReference>
<dbReference type="InterPro" id="IPR036412">
    <property type="entry name" value="HAD-like_sf"/>
</dbReference>
<dbReference type="Pfam" id="PF13419">
    <property type="entry name" value="HAD_2"/>
    <property type="match status" value="1"/>
</dbReference>
<keyword evidence="4" id="KW-0472">Membrane</keyword>
<dbReference type="PANTHER" id="PTHR46193">
    <property type="entry name" value="6-PHOSPHOGLUCONATE PHOSPHATASE"/>
    <property type="match status" value="1"/>
</dbReference>
<keyword evidence="4" id="KW-0812">Transmembrane</keyword>
<dbReference type="InterPro" id="IPR006439">
    <property type="entry name" value="HAD-SF_hydro_IA"/>
</dbReference>
<gene>
    <name evidence="5" type="ORF">V6N11_011021</name>
</gene>
<dbReference type="EMBL" id="JBBPBN010000016">
    <property type="protein sequence ID" value="KAK9021011.1"/>
    <property type="molecule type" value="Genomic_DNA"/>
</dbReference>
<evidence type="ECO:0000256" key="3">
    <source>
        <dbReference type="ARBA" id="ARBA00022842"/>
    </source>
</evidence>
<comment type="cofactor">
    <cofactor evidence="1">
        <name>Mg(2+)</name>
        <dbReference type="ChEBI" id="CHEBI:18420"/>
    </cofactor>
</comment>
<dbReference type="SUPFAM" id="SSF56784">
    <property type="entry name" value="HAD-like"/>
    <property type="match status" value="1"/>
</dbReference>
<keyword evidence="4" id="KW-1133">Transmembrane helix</keyword>
<dbReference type="Gene3D" id="1.10.150.240">
    <property type="entry name" value="Putative phosphatase, domain 2"/>
    <property type="match status" value="1"/>
</dbReference>
<evidence type="ECO:0000313" key="5">
    <source>
        <dbReference type="EMBL" id="KAK9021011.1"/>
    </source>
</evidence>
<feature type="transmembrane region" description="Helical" evidence="4">
    <location>
        <begin position="36"/>
        <end position="55"/>
    </location>
</feature>
<proteinExistence type="predicted"/>
<reference evidence="5 6" key="1">
    <citation type="journal article" date="2024" name="G3 (Bethesda)">
        <title>Genome assembly of Hibiscus sabdariffa L. provides insights into metabolisms of medicinal natural products.</title>
        <authorList>
            <person name="Kim T."/>
        </authorList>
    </citation>
    <scope>NUCLEOTIDE SEQUENCE [LARGE SCALE GENOMIC DNA]</scope>
    <source>
        <strain evidence="5">TK-2024</strain>
        <tissue evidence="5">Old leaves</tissue>
    </source>
</reference>
<dbReference type="InterPro" id="IPR023214">
    <property type="entry name" value="HAD_sf"/>
</dbReference>
<comment type="caution">
    <text evidence="5">The sequence shown here is derived from an EMBL/GenBank/DDBJ whole genome shotgun (WGS) entry which is preliminary data.</text>
</comment>
<dbReference type="Gene3D" id="3.40.50.1000">
    <property type="entry name" value="HAD superfamily/HAD-like"/>
    <property type="match status" value="1"/>
</dbReference>
<accession>A0ABR2S6Y3</accession>
<evidence type="ECO:0000256" key="2">
    <source>
        <dbReference type="ARBA" id="ARBA00022723"/>
    </source>
</evidence>
<evidence type="ECO:0000256" key="1">
    <source>
        <dbReference type="ARBA" id="ARBA00001946"/>
    </source>
</evidence>
<sequence length="328" mass="36024">MLKSNIYGGQLPNVNNPNLVTSVSLSPFLPTTTPTLILFPFAVSGFFGTFLFLNFSSLYSSPSSLPFHLHLKTLFSSITMTAGQNSVQSNKSIPDLAPLEAVLFDVDGTLCDSDPIHHLAFREMLLEIGFNNGVPIDEEFFIKNIAGRHNSDIAATLFPDDIPRGEKFLDDKEAMFRRLASENLSPLKGLYKLTKWIEDRGLKRAAVTNAPRLNAELMISKLGLKDFFDVVIVGSECDRAKPYPDPYLKALELLKVSKDHTFICEDSASGIRAGVAAGVPVVGLTTRNPESVLMEANPTMLVKDYEDPKLWAALEELDKKGNSLKSAA</sequence>
<dbReference type="SFLD" id="SFLDG01129">
    <property type="entry name" value="C1.5:_HAD__Beta-PGM__Phosphata"/>
    <property type="match status" value="1"/>
</dbReference>
<evidence type="ECO:0000313" key="6">
    <source>
        <dbReference type="Proteomes" id="UP001396334"/>
    </source>
</evidence>
<protein>
    <recommendedName>
        <fullName evidence="7">Haloacid dehalogenase-like hydrolase domain-containing protein Sgpp</fullName>
    </recommendedName>
</protein>
<evidence type="ECO:0008006" key="7">
    <source>
        <dbReference type="Google" id="ProtNLM"/>
    </source>
</evidence>
<name>A0ABR2S6Y3_9ROSI</name>